<sequence length="509" mass="54855">MMKAACTFALVFLAGLAQSLRPTVLETLLHSAKPAKQDFTGDVWAVLIAGSSGWGNYRHQADVCHAYQILKQGGLNDDNIIVMMEDDIANNAMNPHPGKIFNRPGGPDVYKGVPLDYTGDMVTAENFLAVLAGNESALIGTSGKVVKSGPNDRVFVYYSDHGAPGIVGMPNGPFLYADALLNTMKAKSAANGFADMVLYIEACEAGSMFEGMLNDGDMNVYVTTAANAEESSWGTYCPGMVPAPPEEFNTCLGDLYSVAWMENSEAADLDEETLEKQYELVKLRTSNDYTYMQGSHVMQYGSLAIDEEPAADYLGEHNAGTGKKDPWEARTATANGAMAAVPQRDADLLHLWTAFNRAATSGEKARAMAALDAEISSRARIDKGVRTAVADLLMQPEVMATMQATFAAENLLLPHLGAQDAEDVLASEPLEMFVSRPLPLAAGKPLVDSWDCLRAMVGAWERACGKLDQYGMQYTRTFANLCNAGVAPELLHTSASKVLSDDVRWPTTL</sequence>
<dbReference type="Pfam" id="PF01650">
    <property type="entry name" value="Peptidase_C13"/>
    <property type="match status" value="1"/>
</dbReference>
<dbReference type="PANTHER" id="PTHR12000:SF42">
    <property type="entry name" value="LEGUMAIN"/>
    <property type="match status" value="1"/>
</dbReference>
<evidence type="ECO:0000256" key="4">
    <source>
        <dbReference type="ARBA" id="ARBA00022801"/>
    </source>
</evidence>
<dbReference type="Gene3D" id="3.40.50.1460">
    <property type="match status" value="1"/>
</dbReference>
<evidence type="ECO:0000259" key="8">
    <source>
        <dbReference type="Pfam" id="PF20985"/>
    </source>
</evidence>
<dbReference type="Pfam" id="PF20985">
    <property type="entry name" value="Legum_prodom"/>
    <property type="match status" value="1"/>
</dbReference>
<dbReference type="GO" id="GO:0051603">
    <property type="term" value="P:proteolysis involved in protein catabolic process"/>
    <property type="evidence" value="ECO:0007669"/>
    <property type="project" value="InterPro"/>
</dbReference>
<name>A0AAW1PE41_9CHLO</name>
<evidence type="ECO:0000256" key="2">
    <source>
        <dbReference type="ARBA" id="ARBA00022670"/>
    </source>
</evidence>
<dbReference type="PIRSF" id="PIRSF500139">
    <property type="entry name" value="AE"/>
    <property type="match status" value="1"/>
</dbReference>
<feature type="active site" description="Nucleophile" evidence="6">
    <location>
        <position position="203"/>
    </location>
</feature>
<keyword evidence="5" id="KW-0788">Thiol protease</keyword>
<dbReference type="Gene3D" id="1.10.132.130">
    <property type="match status" value="1"/>
</dbReference>
<evidence type="ECO:0000256" key="3">
    <source>
        <dbReference type="ARBA" id="ARBA00022729"/>
    </source>
</evidence>
<gene>
    <name evidence="9" type="ORF">WJX72_004028</name>
</gene>
<dbReference type="InterPro" id="IPR043577">
    <property type="entry name" value="AE"/>
</dbReference>
<comment type="similarity">
    <text evidence="1">Belongs to the peptidase C13 family.</text>
</comment>
<keyword evidence="4" id="KW-0378">Hydrolase</keyword>
<evidence type="ECO:0000256" key="7">
    <source>
        <dbReference type="SAM" id="SignalP"/>
    </source>
</evidence>
<evidence type="ECO:0000313" key="10">
    <source>
        <dbReference type="Proteomes" id="UP001489004"/>
    </source>
</evidence>
<evidence type="ECO:0000256" key="6">
    <source>
        <dbReference type="PIRSR" id="PIRSR019663-1"/>
    </source>
</evidence>
<accession>A0AAW1PE41</accession>
<feature type="chain" id="PRO_5043867225" description="Legumain prodomain domain-containing protein" evidence="7">
    <location>
        <begin position="20"/>
        <end position="509"/>
    </location>
</feature>
<dbReference type="GO" id="GO:0004197">
    <property type="term" value="F:cysteine-type endopeptidase activity"/>
    <property type="evidence" value="ECO:0007669"/>
    <property type="project" value="InterPro"/>
</dbReference>
<dbReference type="PRINTS" id="PR00776">
    <property type="entry name" value="HEMOGLOBNASE"/>
</dbReference>
<evidence type="ECO:0000256" key="5">
    <source>
        <dbReference type="ARBA" id="ARBA00022807"/>
    </source>
</evidence>
<organism evidence="9 10">
    <name type="scientific">[Myrmecia] bisecta</name>
    <dbReference type="NCBI Taxonomy" id="41462"/>
    <lineage>
        <taxon>Eukaryota</taxon>
        <taxon>Viridiplantae</taxon>
        <taxon>Chlorophyta</taxon>
        <taxon>core chlorophytes</taxon>
        <taxon>Trebouxiophyceae</taxon>
        <taxon>Trebouxiales</taxon>
        <taxon>Trebouxiaceae</taxon>
        <taxon>Myrmecia</taxon>
    </lineage>
</organism>
<dbReference type="CDD" id="cd21115">
    <property type="entry name" value="legumain_C"/>
    <property type="match status" value="1"/>
</dbReference>
<dbReference type="Proteomes" id="UP001489004">
    <property type="component" value="Unassembled WGS sequence"/>
</dbReference>
<dbReference type="GO" id="GO:0005773">
    <property type="term" value="C:vacuole"/>
    <property type="evidence" value="ECO:0007669"/>
    <property type="project" value="GOC"/>
</dbReference>
<comment type="caution">
    <text evidence="9">The sequence shown here is derived from an EMBL/GenBank/DDBJ whole genome shotgun (WGS) entry which is preliminary data.</text>
</comment>
<dbReference type="InterPro" id="IPR001096">
    <property type="entry name" value="Peptidase_C13"/>
</dbReference>
<dbReference type="GO" id="GO:0006624">
    <property type="term" value="P:vacuolar protein processing"/>
    <property type="evidence" value="ECO:0007669"/>
    <property type="project" value="TreeGrafter"/>
</dbReference>
<feature type="active site" evidence="6">
    <location>
        <position position="161"/>
    </location>
</feature>
<dbReference type="EMBL" id="JALJOR010000013">
    <property type="protein sequence ID" value="KAK9806827.1"/>
    <property type="molecule type" value="Genomic_DNA"/>
</dbReference>
<dbReference type="PIRSF" id="PIRSF019663">
    <property type="entry name" value="Legumain"/>
    <property type="match status" value="1"/>
</dbReference>
<keyword evidence="2" id="KW-0645">Protease</keyword>
<reference evidence="9 10" key="1">
    <citation type="journal article" date="2024" name="Nat. Commun.">
        <title>Phylogenomics reveals the evolutionary origins of lichenization in chlorophyte algae.</title>
        <authorList>
            <person name="Puginier C."/>
            <person name="Libourel C."/>
            <person name="Otte J."/>
            <person name="Skaloud P."/>
            <person name="Haon M."/>
            <person name="Grisel S."/>
            <person name="Petersen M."/>
            <person name="Berrin J.G."/>
            <person name="Delaux P.M."/>
            <person name="Dal Grande F."/>
            <person name="Keller J."/>
        </authorList>
    </citation>
    <scope>NUCLEOTIDE SEQUENCE [LARGE SCALE GENOMIC DNA]</scope>
    <source>
        <strain evidence="9 10">SAG 2043</strain>
    </source>
</reference>
<dbReference type="InterPro" id="IPR048501">
    <property type="entry name" value="Legum_prodom"/>
</dbReference>
<dbReference type="AlphaFoldDB" id="A0AAW1PE41"/>
<keyword evidence="10" id="KW-1185">Reference proteome</keyword>
<dbReference type="PANTHER" id="PTHR12000">
    <property type="entry name" value="HEMOGLOBINASE FAMILY MEMBER"/>
    <property type="match status" value="1"/>
</dbReference>
<dbReference type="FunFam" id="3.40.50.1460:FF:000005">
    <property type="entry name" value="Vacuolar-processing enzyme beta-isozyme"/>
    <property type="match status" value="1"/>
</dbReference>
<evidence type="ECO:0000313" key="9">
    <source>
        <dbReference type="EMBL" id="KAK9806827.1"/>
    </source>
</evidence>
<feature type="domain" description="Legumain prodomain" evidence="8">
    <location>
        <begin position="442"/>
        <end position="496"/>
    </location>
</feature>
<feature type="signal peptide" evidence="7">
    <location>
        <begin position="1"/>
        <end position="19"/>
    </location>
</feature>
<proteinExistence type="inferred from homology"/>
<keyword evidence="3 7" id="KW-0732">Signal</keyword>
<dbReference type="InterPro" id="IPR046427">
    <property type="entry name" value="Legumain_prodom_sf"/>
</dbReference>
<evidence type="ECO:0000256" key="1">
    <source>
        <dbReference type="ARBA" id="ARBA00009941"/>
    </source>
</evidence>
<protein>
    <recommendedName>
        <fullName evidence="8">Legumain prodomain domain-containing protein</fullName>
    </recommendedName>
</protein>